<dbReference type="InterPro" id="IPR029060">
    <property type="entry name" value="PIN-like_dom_sf"/>
</dbReference>
<evidence type="ECO:0000256" key="5">
    <source>
        <dbReference type="ARBA" id="ARBA00022763"/>
    </source>
</evidence>
<dbReference type="GO" id="GO:0046872">
    <property type="term" value="F:metal ion binding"/>
    <property type="evidence" value="ECO:0007669"/>
    <property type="project" value="UniProtKB-KW"/>
</dbReference>
<dbReference type="PANTHER" id="PTHR11081">
    <property type="entry name" value="FLAP ENDONUCLEASE FAMILY MEMBER"/>
    <property type="match status" value="1"/>
</dbReference>
<feature type="domain" description="XPG-I" evidence="11">
    <location>
        <begin position="156"/>
        <end position="225"/>
    </location>
</feature>
<keyword evidence="6" id="KW-0378">Hydrolase</keyword>
<dbReference type="OrthoDB" id="2959108at2759"/>
<keyword evidence="3" id="KW-0479">Metal-binding</keyword>
<organism evidence="13 14">
    <name type="scientific">Pomacea canaliculata</name>
    <name type="common">Golden apple snail</name>
    <dbReference type="NCBI Taxonomy" id="400727"/>
    <lineage>
        <taxon>Eukaryota</taxon>
        <taxon>Metazoa</taxon>
        <taxon>Spiralia</taxon>
        <taxon>Lophotrochozoa</taxon>
        <taxon>Mollusca</taxon>
        <taxon>Gastropoda</taxon>
        <taxon>Caenogastropoda</taxon>
        <taxon>Architaenioglossa</taxon>
        <taxon>Ampullarioidea</taxon>
        <taxon>Ampullariidae</taxon>
        <taxon>Pomacea</taxon>
    </lineage>
</organism>
<evidence type="ECO:0000259" key="12">
    <source>
        <dbReference type="SMART" id="SM00485"/>
    </source>
</evidence>
<dbReference type="Gene3D" id="1.10.150.20">
    <property type="entry name" value="5' to 3' exonuclease, C-terminal subdomain"/>
    <property type="match status" value="1"/>
</dbReference>
<dbReference type="InterPro" id="IPR006086">
    <property type="entry name" value="XPG-I_dom"/>
</dbReference>
<dbReference type="Pfam" id="PF00867">
    <property type="entry name" value="XPG_I"/>
    <property type="match status" value="1"/>
</dbReference>
<comment type="caution">
    <text evidence="13">The sequence shown here is derived from an EMBL/GenBank/DDBJ whole genome shotgun (WGS) entry which is preliminary data.</text>
</comment>
<dbReference type="GO" id="GO:0006281">
    <property type="term" value="P:DNA repair"/>
    <property type="evidence" value="ECO:0007669"/>
    <property type="project" value="UniProtKB-KW"/>
</dbReference>
<keyword evidence="2" id="KW-0540">Nuclease</keyword>
<dbReference type="GO" id="GO:0017108">
    <property type="term" value="F:5'-flap endonuclease activity"/>
    <property type="evidence" value="ECO:0007669"/>
    <property type="project" value="UniProtKB-ARBA"/>
</dbReference>
<dbReference type="SMART" id="SM00484">
    <property type="entry name" value="XPGI"/>
    <property type="match status" value="1"/>
</dbReference>
<keyword evidence="14" id="KW-1185">Reference proteome</keyword>
<feature type="domain" description="XPG N-terminal" evidence="12">
    <location>
        <begin position="36"/>
        <end position="133"/>
    </location>
</feature>
<evidence type="ECO:0000256" key="2">
    <source>
        <dbReference type="ARBA" id="ARBA00022722"/>
    </source>
</evidence>
<dbReference type="InterPro" id="IPR008918">
    <property type="entry name" value="HhH2"/>
</dbReference>
<keyword evidence="8" id="KW-0234">DNA repair</keyword>
<protein>
    <recommendedName>
        <fullName evidence="15">XPG-I domain-containing protein</fullName>
    </recommendedName>
</protein>
<gene>
    <name evidence="13" type="ORF">C0Q70_20754</name>
</gene>
<dbReference type="InterPro" id="IPR036279">
    <property type="entry name" value="5-3_exonuclease_C_sf"/>
</dbReference>
<dbReference type="Proteomes" id="UP000245119">
    <property type="component" value="Linkage Group LG13"/>
</dbReference>
<proteinExistence type="inferred from homology"/>
<keyword evidence="4" id="KW-0255">Endonuclease</keyword>
<evidence type="ECO:0000256" key="4">
    <source>
        <dbReference type="ARBA" id="ARBA00022759"/>
    </source>
</evidence>
<comment type="similarity">
    <text evidence="9">Belongs to the XPG/RAD2 endonuclease family. GEN subfamily.</text>
</comment>
<dbReference type="SUPFAM" id="SSF88723">
    <property type="entry name" value="PIN domain-like"/>
    <property type="match status" value="1"/>
</dbReference>
<evidence type="ECO:0008006" key="15">
    <source>
        <dbReference type="Google" id="ProtNLM"/>
    </source>
</evidence>
<dbReference type="AlphaFoldDB" id="A0A2T7NGE6"/>
<reference evidence="13 14" key="1">
    <citation type="submission" date="2018-04" db="EMBL/GenBank/DDBJ databases">
        <title>The genome of golden apple snail Pomacea canaliculata provides insight into stress tolerance and invasive adaptation.</title>
        <authorList>
            <person name="Liu C."/>
            <person name="Liu B."/>
            <person name="Ren Y."/>
            <person name="Zhang Y."/>
            <person name="Wang H."/>
            <person name="Li S."/>
            <person name="Jiang F."/>
            <person name="Yin L."/>
            <person name="Zhang G."/>
            <person name="Qian W."/>
            <person name="Fan W."/>
        </authorList>
    </citation>
    <scope>NUCLEOTIDE SEQUENCE [LARGE SCALE GENOMIC DNA]</scope>
    <source>
        <strain evidence="13">SZHN2017</strain>
        <tissue evidence="13">Muscle</tissue>
    </source>
</reference>
<dbReference type="EMBL" id="PZQS01000013">
    <property type="protein sequence ID" value="PVD20257.1"/>
    <property type="molecule type" value="Genomic_DNA"/>
</dbReference>
<feature type="region of interest" description="Disordered" evidence="10">
    <location>
        <begin position="529"/>
        <end position="550"/>
    </location>
</feature>
<accession>A0A2T7NGE6</accession>
<keyword evidence="5" id="KW-0227">DNA damage</keyword>
<evidence type="ECO:0000256" key="1">
    <source>
        <dbReference type="ARBA" id="ARBA00001946"/>
    </source>
</evidence>
<evidence type="ECO:0000259" key="11">
    <source>
        <dbReference type="SMART" id="SM00484"/>
    </source>
</evidence>
<name>A0A2T7NGE6_POMCA</name>
<dbReference type="STRING" id="400727.A0A2T7NGE6"/>
<dbReference type="Gene3D" id="3.40.50.1010">
    <property type="entry name" value="5'-nuclease"/>
    <property type="match status" value="1"/>
</dbReference>
<evidence type="ECO:0000256" key="8">
    <source>
        <dbReference type="ARBA" id="ARBA00023204"/>
    </source>
</evidence>
<dbReference type="FunFam" id="1.10.150.20:FF:000030">
    <property type="entry name" value="Flap endonuclease GEN-like 1"/>
    <property type="match status" value="1"/>
</dbReference>
<evidence type="ECO:0000256" key="10">
    <source>
        <dbReference type="SAM" id="MobiDB-lite"/>
    </source>
</evidence>
<dbReference type="PRINTS" id="PR00853">
    <property type="entry name" value="XPGRADSUPER"/>
</dbReference>
<dbReference type="InterPro" id="IPR006085">
    <property type="entry name" value="XPG_DNA_repair_N"/>
</dbReference>
<dbReference type="SMART" id="SM00485">
    <property type="entry name" value="XPGN"/>
    <property type="match status" value="1"/>
</dbReference>
<sequence length="550" mass="62475">MHNSVTSRATRCSWKDFQDLLTHTHKEKTDTVDVQMGVTGLWDLLGGGEELELTDCSGETWAVDLTAWMVHAHAASFKAKGVSGEYVMMITVLHRALGLMKCGIRPVFVMDGQFAPAIKEDTLQHRSLKMKDCTKENPTDRSSMSHANIKCQRLLESLGLPVIASMGEAEKTCAYLNQKGIVDACLSDDSDAFLYGAKTIYRRFNLDQKTAECYRMCDIESSLNLQRSDLVVLGLLSGCDYSKGVEGIGAKKAYNLICSMKENQQAGQEDVLSRIVNWRSNEELEKMVEKQRLLMELKKPAHCSICRHQGDKQHHLSSGCSICGTKLLCLPEPRRDCSCLYHQLVSEVTPYKLELDARRRALKNADFPDKKLMEEFLNEDSELGHDFCVQLSLPDWERLAEALGQHFNMNHEQMMKKMIPVLAHMHLHDTLPYTNTSPKQILKSCIRKRVPCYQIHWQRFDFDKWSPVPSPQVDLQLTPKAADSKADPYIIDVSRTVFSKRYPEMVTLFDSTPVKRKRGRIPFTPSCREQKEESTGAKKKLIFNEGESVN</sequence>
<dbReference type="GO" id="GO:0000400">
    <property type="term" value="F:four-way junction DNA binding"/>
    <property type="evidence" value="ECO:0007669"/>
    <property type="project" value="UniProtKB-ARBA"/>
</dbReference>
<dbReference type="SUPFAM" id="SSF47807">
    <property type="entry name" value="5' to 3' exonuclease, C-terminal subdomain"/>
    <property type="match status" value="1"/>
</dbReference>
<keyword evidence="7" id="KW-0460">Magnesium</keyword>
<evidence type="ECO:0000256" key="9">
    <source>
        <dbReference type="ARBA" id="ARBA00038112"/>
    </source>
</evidence>
<evidence type="ECO:0000256" key="7">
    <source>
        <dbReference type="ARBA" id="ARBA00022842"/>
    </source>
</evidence>
<evidence type="ECO:0000256" key="3">
    <source>
        <dbReference type="ARBA" id="ARBA00022723"/>
    </source>
</evidence>
<dbReference type="GO" id="GO:0008821">
    <property type="term" value="F:crossover junction DNA endonuclease activity"/>
    <property type="evidence" value="ECO:0007669"/>
    <property type="project" value="UniProtKB-ARBA"/>
</dbReference>
<comment type="cofactor">
    <cofactor evidence="1">
        <name>Mg(2+)</name>
        <dbReference type="ChEBI" id="CHEBI:18420"/>
    </cofactor>
</comment>
<evidence type="ECO:0000313" key="13">
    <source>
        <dbReference type="EMBL" id="PVD20257.1"/>
    </source>
</evidence>
<evidence type="ECO:0000256" key="6">
    <source>
        <dbReference type="ARBA" id="ARBA00022801"/>
    </source>
</evidence>
<dbReference type="PANTHER" id="PTHR11081:SF59">
    <property type="entry name" value="FI23547P1"/>
    <property type="match status" value="1"/>
</dbReference>
<dbReference type="SMART" id="SM00279">
    <property type="entry name" value="HhH2"/>
    <property type="match status" value="1"/>
</dbReference>
<dbReference type="Pfam" id="PF00752">
    <property type="entry name" value="XPG_N"/>
    <property type="match status" value="1"/>
</dbReference>
<dbReference type="InterPro" id="IPR006084">
    <property type="entry name" value="XPG/Rad2"/>
</dbReference>
<evidence type="ECO:0000313" key="14">
    <source>
        <dbReference type="Proteomes" id="UP000245119"/>
    </source>
</evidence>